<reference evidence="6 7" key="1">
    <citation type="submission" date="2017-02" db="EMBL/GenBank/DDBJ databases">
        <title>Complete genome sequence of the drought resistance-promoting endophyte Pantoea alhagi LTYR-11Z.</title>
        <authorList>
            <person name="Zhang L."/>
        </authorList>
    </citation>
    <scope>NUCLEOTIDE SEQUENCE [LARGE SCALE GENOMIC DNA]</scope>
    <source>
        <strain evidence="6 7">LTYR-11Z</strain>
    </source>
</reference>
<sequence length="302" mass="33690">MELHQLNCFLAVAEELNFSRAAARLNMTQPPLSRQIQLLEKSLGVILFDRNNRHVQLTAMGAQLLKEARLILKLSDRLALSLQQSAAGETGSLSMGFTAVFSWAFIPGLLKEMAVRLPGVTFDLYELVSNKQIAAIDNNQLDIGFVRHVPPDPRFAWLPLNAESLIAAFPSDHPLARKRKIPLAAFNHEPFFLYAKDEARYFYDRITDLFVFHQIKPDYKYQLAQTHTILGMVNAGLGCAIVPASAKTLGFANVTFMTLEDVNIQALNFLVYAKDNPNPVLTHFLKAVTEWHAERGELAGGG</sequence>
<dbReference type="Gene3D" id="1.10.10.10">
    <property type="entry name" value="Winged helix-like DNA-binding domain superfamily/Winged helix DNA-binding domain"/>
    <property type="match status" value="1"/>
</dbReference>
<dbReference type="FunFam" id="1.10.10.10:FF:000001">
    <property type="entry name" value="LysR family transcriptional regulator"/>
    <property type="match status" value="1"/>
</dbReference>
<evidence type="ECO:0000256" key="3">
    <source>
        <dbReference type="ARBA" id="ARBA00023125"/>
    </source>
</evidence>
<feature type="domain" description="HTH lysR-type" evidence="5">
    <location>
        <begin position="1"/>
        <end position="58"/>
    </location>
</feature>
<dbReference type="KEGG" id="palh:B1H58_10365"/>
<dbReference type="Gene3D" id="3.40.190.10">
    <property type="entry name" value="Periplasmic binding protein-like II"/>
    <property type="match status" value="2"/>
</dbReference>
<dbReference type="InterPro" id="IPR005119">
    <property type="entry name" value="LysR_subst-bd"/>
</dbReference>
<dbReference type="InterPro" id="IPR036390">
    <property type="entry name" value="WH_DNA-bd_sf"/>
</dbReference>
<dbReference type="EMBL" id="CP019706">
    <property type="protein sequence ID" value="ARJ42383.1"/>
    <property type="molecule type" value="Genomic_DNA"/>
</dbReference>
<dbReference type="Pfam" id="PF03466">
    <property type="entry name" value="LysR_substrate"/>
    <property type="match status" value="1"/>
</dbReference>
<organism evidence="6 7">
    <name type="scientific">Pantoea alhagi</name>
    <dbReference type="NCBI Taxonomy" id="1891675"/>
    <lineage>
        <taxon>Bacteria</taxon>
        <taxon>Pseudomonadati</taxon>
        <taxon>Pseudomonadota</taxon>
        <taxon>Gammaproteobacteria</taxon>
        <taxon>Enterobacterales</taxon>
        <taxon>Erwiniaceae</taxon>
        <taxon>Pantoea</taxon>
    </lineage>
</organism>
<dbReference type="STRING" id="1891675.B1H58_10365"/>
<dbReference type="AlphaFoldDB" id="A0A1W6B5Q3"/>
<dbReference type="PANTHER" id="PTHR30346:SF0">
    <property type="entry name" value="HCA OPERON TRANSCRIPTIONAL ACTIVATOR HCAR"/>
    <property type="match status" value="1"/>
</dbReference>
<dbReference type="GO" id="GO:0003700">
    <property type="term" value="F:DNA-binding transcription factor activity"/>
    <property type="evidence" value="ECO:0007669"/>
    <property type="project" value="InterPro"/>
</dbReference>
<accession>A0A1W6B5Q3</accession>
<dbReference type="PRINTS" id="PR00039">
    <property type="entry name" value="HTHLYSR"/>
</dbReference>
<evidence type="ECO:0000256" key="2">
    <source>
        <dbReference type="ARBA" id="ARBA00023015"/>
    </source>
</evidence>
<evidence type="ECO:0000313" key="7">
    <source>
        <dbReference type="Proteomes" id="UP000192900"/>
    </source>
</evidence>
<name>A0A1W6B5Q3_9GAMM</name>
<dbReference type="OrthoDB" id="8807047at2"/>
<dbReference type="Proteomes" id="UP000192900">
    <property type="component" value="Chromosome"/>
</dbReference>
<dbReference type="SUPFAM" id="SSF53850">
    <property type="entry name" value="Periplasmic binding protein-like II"/>
    <property type="match status" value="1"/>
</dbReference>
<dbReference type="PROSITE" id="PS50931">
    <property type="entry name" value="HTH_LYSR"/>
    <property type="match status" value="1"/>
</dbReference>
<gene>
    <name evidence="6" type="ORF">B1H58_10365</name>
</gene>
<dbReference type="RefSeq" id="WP_085069998.1">
    <property type="nucleotide sequence ID" value="NZ_CP019706.1"/>
</dbReference>
<evidence type="ECO:0000256" key="4">
    <source>
        <dbReference type="ARBA" id="ARBA00023163"/>
    </source>
</evidence>
<evidence type="ECO:0000313" key="6">
    <source>
        <dbReference type="EMBL" id="ARJ42383.1"/>
    </source>
</evidence>
<dbReference type="InterPro" id="IPR000847">
    <property type="entry name" value="LysR_HTH_N"/>
</dbReference>
<dbReference type="GO" id="GO:0032993">
    <property type="term" value="C:protein-DNA complex"/>
    <property type="evidence" value="ECO:0007669"/>
    <property type="project" value="TreeGrafter"/>
</dbReference>
<dbReference type="GO" id="GO:0003677">
    <property type="term" value="F:DNA binding"/>
    <property type="evidence" value="ECO:0007669"/>
    <property type="project" value="UniProtKB-KW"/>
</dbReference>
<dbReference type="InterPro" id="IPR036388">
    <property type="entry name" value="WH-like_DNA-bd_sf"/>
</dbReference>
<protein>
    <submittedName>
        <fullName evidence="6">LysR family transcriptional regulator</fullName>
    </submittedName>
</protein>
<evidence type="ECO:0000256" key="1">
    <source>
        <dbReference type="ARBA" id="ARBA00009437"/>
    </source>
</evidence>
<evidence type="ECO:0000259" key="5">
    <source>
        <dbReference type="PROSITE" id="PS50931"/>
    </source>
</evidence>
<keyword evidence="2" id="KW-0805">Transcription regulation</keyword>
<keyword evidence="4" id="KW-0804">Transcription</keyword>
<keyword evidence="3" id="KW-0238">DNA-binding</keyword>
<dbReference type="SUPFAM" id="SSF46785">
    <property type="entry name" value="Winged helix' DNA-binding domain"/>
    <property type="match status" value="1"/>
</dbReference>
<dbReference type="Pfam" id="PF00126">
    <property type="entry name" value="HTH_1"/>
    <property type="match status" value="1"/>
</dbReference>
<dbReference type="PANTHER" id="PTHR30346">
    <property type="entry name" value="TRANSCRIPTIONAL DUAL REGULATOR HCAR-RELATED"/>
    <property type="match status" value="1"/>
</dbReference>
<keyword evidence="7" id="KW-1185">Reference proteome</keyword>
<proteinExistence type="inferred from homology"/>
<comment type="similarity">
    <text evidence="1">Belongs to the LysR transcriptional regulatory family.</text>
</comment>